<dbReference type="KEGG" id="jre:109001600"/>
<name>A0A6P9EPM3_JUGRE</name>
<dbReference type="GeneID" id="109001600"/>
<dbReference type="RefSeq" id="XP_035549331.1">
    <property type="nucleotide sequence ID" value="XM_035693438.1"/>
</dbReference>
<dbReference type="Gene3D" id="1.25.40.20">
    <property type="entry name" value="Ankyrin repeat-containing domain"/>
    <property type="match status" value="2"/>
</dbReference>
<dbReference type="SMART" id="SM00248">
    <property type="entry name" value="ANK"/>
    <property type="match status" value="5"/>
</dbReference>
<sequence>MAFNLDGIIIETEMEAIKKDLLRKSTKGDWKGVIDIYKKHPEAHAAKLTINEDTALHIVVSSDREEIVKQLMNLISTHHAEGQAIPEFKNKRGNTPLHVAASMGSVTLCKSLVNATGQLGLSFMEARNCKKETPLFLAALSGKKDAFICLHKVYQENNLNYNDLYRRSDDDDTILHVAIATKCFDLALEIITLYPKLVHFVNKKGFSPLHVLANKPSAFERATMYGFVVTHLAKCFPRIKSRIRAIQDQENAAKVMNELVERIAAPYEQADGGTDPNKTIRSPQMAEDPKQKTPIIGSTSEKVSIARETPILIAAKNGITKMVEKILENFPEAVYDLDPSMKNIVLLSVEHKQCHVYELLLNKKKKKVIPDSVFWEVDKEGNTALHLAAKVANSNTWPVPGAAFEMNWEIKWFEHVQRSMPEWYPFLCNKAGETPREVFTESHEDLVKQGQKWLTSISEQACPIATGLFVAVAFSTSSNDGFNFKDPKLQGVVRPSAFSYSLLVPAASFFFSVVAVFCFLLMICSSYSESSFRTGNRLRVFLLGLTAFYLSFISILESFSLGHFLTAIKELDTTDYLPSYMTLVVGYYTLALIVPMPFYLHMAWAFFRGPHTMNLVIPGFFPTKN</sequence>
<evidence type="ECO:0000256" key="3">
    <source>
        <dbReference type="SAM" id="Phobius"/>
    </source>
</evidence>
<keyword evidence="3" id="KW-1133">Transmembrane helix</keyword>
<evidence type="ECO:0000313" key="5">
    <source>
        <dbReference type="RefSeq" id="XP_035549331.1"/>
    </source>
</evidence>
<dbReference type="InterPro" id="IPR002110">
    <property type="entry name" value="Ankyrin_rpt"/>
</dbReference>
<proteinExistence type="predicted"/>
<dbReference type="Proteomes" id="UP000235220">
    <property type="component" value="Chromosome 8"/>
</dbReference>
<gene>
    <name evidence="5" type="primary">LOC109001600</name>
</gene>
<keyword evidence="3" id="KW-0812">Transmembrane</keyword>
<keyword evidence="3" id="KW-0472">Membrane</keyword>
<reference evidence="5" key="1">
    <citation type="submission" date="2025-08" db="UniProtKB">
        <authorList>
            <consortium name="RefSeq"/>
        </authorList>
    </citation>
    <scope>IDENTIFICATION</scope>
    <source>
        <tissue evidence="5">Leaves</tissue>
    </source>
</reference>
<keyword evidence="1" id="KW-0040">ANK repeat</keyword>
<dbReference type="PROSITE" id="PS50297">
    <property type="entry name" value="ANK_REP_REGION"/>
    <property type="match status" value="1"/>
</dbReference>
<feature type="transmembrane region" description="Helical" evidence="3">
    <location>
        <begin position="540"/>
        <end position="565"/>
    </location>
</feature>
<dbReference type="PROSITE" id="PS50088">
    <property type="entry name" value="ANK_REPEAT"/>
    <property type="match status" value="1"/>
</dbReference>
<feature type="transmembrane region" description="Helical" evidence="3">
    <location>
        <begin position="585"/>
        <end position="607"/>
    </location>
</feature>
<dbReference type="SUPFAM" id="SSF48403">
    <property type="entry name" value="Ankyrin repeat"/>
    <property type="match status" value="1"/>
</dbReference>
<feature type="region of interest" description="Disordered" evidence="2">
    <location>
        <begin position="271"/>
        <end position="294"/>
    </location>
</feature>
<dbReference type="OrthoDB" id="1923662at2759"/>
<dbReference type="PANTHER" id="PTHR24177:SF103">
    <property type="entry name" value="PGG DOMAIN-CONTAINING PROTEIN"/>
    <property type="match status" value="1"/>
</dbReference>
<dbReference type="GO" id="GO:0016020">
    <property type="term" value="C:membrane"/>
    <property type="evidence" value="ECO:0000318"/>
    <property type="project" value="GO_Central"/>
</dbReference>
<accession>A0A6P9EPM3</accession>
<dbReference type="Pfam" id="PF12796">
    <property type="entry name" value="Ank_2"/>
    <property type="match status" value="1"/>
</dbReference>
<evidence type="ECO:0000313" key="4">
    <source>
        <dbReference type="Proteomes" id="UP000235220"/>
    </source>
</evidence>
<dbReference type="InParanoid" id="A0A6P9EPM3"/>
<evidence type="ECO:0000256" key="1">
    <source>
        <dbReference type="PROSITE-ProRule" id="PRU00023"/>
    </source>
</evidence>
<protein>
    <submittedName>
        <fullName evidence="5">Uncharacterized protein LOC109001600</fullName>
    </submittedName>
</protein>
<feature type="transmembrane region" description="Helical" evidence="3">
    <location>
        <begin position="502"/>
        <end position="528"/>
    </location>
</feature>
<keyword evidence="4" id="KW-1185">Reference proteome</keyword>
<feature type="repeat" description="ANK" evidence="1">
    <location>
        <begin position="92"/>
        <end position="114"/>
    </location>
</feature>
<dbReference type="InterPro" id="IPR036770">
    <property type="entry name" value="Ankyrin_rpt-contain_sf"/>
</dbReference>
<dbReference type="PANTHER" id="PTHR24177">
    <property type="entry name" value="CASKIN"/>
    <property type="match status" value="1"/>
</dbReference>
<dbReference type="AlphaFoldDB" id="A0A6P9EPM3"/>
<organism evidence="4 5">
    <name type="scientific">Juglans regia</name>
    <name type="common">English walnut</name>
    <dbReference type="NCBI Taxonomy" id="51240"/>
    <lineage>
        <taxon>Eukaryota</taxon>
        <taxon>Viridiplantae</taxon>
        <taxon>Streptophyta</taxon>
        <taxon>Embryophyta</taxon>
        <taxon>Tracheophyta</taxon>
        <taxon>Spermatophyta</taxon>
        <taxon>Magnoliopsida</taxon>
        <taxon>eudicotyledons</taxon>
        <taxon>Gunneridae</taxon>
        <taxon>Pentapetalae</taxon>
        <taxon>rosids</taxon>
        <taxon>fabids</taxon>
        <taxon>Fagales</taxon>
        <taxon>Juglandaceae</taxon>
        <taxon>Juglans</taxon>
    </lineage>
</organism>
<evidence type="ECO:0000256" key="2">
    <source>
        <dbReference type="SAM" id="MobiDB-lite"/>
    </source>
</evidence>